<reference evidence="7 8" key="1">
    <citation type="submission" date="2019-03" db="EMBL/GenBank/DDBJ databases">
        <title>Genomic Encyclopedia of Type Strains, Phase IV (KMG-V): Genome sequencing to study the core and pangenomes of soil and plant-associated prokaryotes.</title>
        <authorList>
            <person name="Whitman W."/>
        </authorList>
    </citation>
    <scope>NUCLEOTIDE SEQUENCE [LARGE SCALE GENOMIC DNA]</scope>
    <source>
        <strain evidence="7 8">Hc14</strain>
    </source>
</reference>
<dbReference type="RefSeq" id="WP_132568593.1">
    <property type="nucleotide sequence ID" value="NZ_SMBH01000031.1"/>
</dbReference>
<dbReference type="GO" id="GO:0015159">
    <property type="term" value="F:polysaccharide transmembrane transporter activity"/>
    <property type="evidence" value="ECO:0007669"/>
    <property type="project" value="InterPro"/>
</dbReference>
<feature type="signal peptide" evidence="3">
    <location>
        <begin position="1"/>
        <end position="17"/>
    </location>
</feature>
<dbReference type="Proteomes" id="UP000294576">
    <property type="component" value="Unassembled WGS sequence"/>
</dbReference>
<dbReference type="Pfam" id="PF10531">
    <property type="entry name" value="SLBB"/>
    <property type="match status" value="1"/>
</dbReference>
<accession>A0A4R3PSE6</accession>
<evidence type="ECO:0000259" key="6">
    <source>
        <dbReference type="Pfam" id="PF25994"/>
    </source>
</evidence>
<evidence type="ECO:0000313" key="7">
    <source>
        <dbReference type="EMBL" id="TCU06823.1"/>
    </source>
</evidence>
<dbReference type="InterPro" id="IPR019554">
    <property type="entry name" value="Soluble_ligand-bd"/>
</dbReference>
<evidence type="ECO:0000313" key="8">
    <source>
        <dbReference type="Proteomes" id="UP000294576"/>
    </source>
</evidence>
<keyword evidence="1 3" id="KW-0732">Signal</keyword>
<feature type="domain" description="AprE-like long alpha-helical hairpin" evidence="6">
    <location>
        <begin position="160"/>
        <end position="342"/>
    </location>
</feature>
<feature type="domain" description="Soluble ligand binding" evidence="5">
    <location>
        <begin position="107"/>
        <end position="151"/>
    </location>
</feature>
<keyword evidence="2" id="KW-0175">Coiled coil</keyword>
<feature type="coiled-coil region" evidence="2">
    <location>
        <begin position="317"/>
        <end position="344"/>
    </location>
</feature>
<evidence type="ECO:0000256" key="2">
    <source>
        <dbReference type="SAM" id="Coils"/>
    </source>
</evidence>
<dbReference type="InterPro" id="IPR058781">
    <property type="entry name" value="HH_AprE-like"/>
</dbReference>
<dbReference type="EMBL" id="SMBH01000031">
    <property type="protein sequence ID" value="TCU06823.1"/>
    <property type="molecule type" value="Genomic_DNA"/>
</dbReference>
<dbReference type="Pfam" id="PF02563">
    <property type="entry name" value="Poly_export"/>
    <property type="match status" value="1"/>
</dbReference>
<feature type="chain" id="PRO_5020963918" evidence="3">
    <location>
        <begin position="18"/>
        <end position="405"/>
    </location>
</feature>
<dbReference type="InterPro" id="IPR049712">
    <property type="entry name" value="Poly_export"/>
</dbReference>
<dbReference type="Gene3D" id="3.10.560.10">
    <property type="entry name" value="Outer membrane lipoprotein wza domain like"/>
    <property type="match status" value="1"/>
</dbReference>
<proteinExistence type="predicted"/>
<dbReference type="AlphaFoldDB" id="A0A4R3PSE6"/>
<evidence type="ECO:0000256" key="3">
    <source>
        <dbReference type="SAM" id="SignalP"/>
    </source>
</evidence>
<gene>
    <name evidence="7" type="ORF">EV132_13134</name>
</gene>
<dbReference type="Pfam" id="PF25994">
    <property type="entry name" value="HH_AprE"/>
    <property type="match status" value="1"/>
</dbReference>
<feature type="domain" description="Polysaccharide export protein N-terminal" evidence="4">
    <location>
        <begin position="29"/>
        <end position="101"/>
    </location>
</feature>
<dbReference type="Gene3D" id="3.30.1950.10">
    <property type="entry name" value="wza like domain"/>
    <property type="match status" value="1"/>
</dbReference>
<evidence type="ECO:0000259" key="5">
    <source>
        <dbReference type="Pfam" id="PF10531"/>
    </source>
</evidence>
<evidence type="ECO:0000256" key="1">
    <source>
        <dbReference type="ARBA" id="ARBA00022729"/>
    </source>
</evidence>
<name>A0A4R3PSE6_RHISU</name>
<dbReference type="PANTHER" id="PTHR33619:SF3">
    <property type="entry name" value="POLYSACCHARIDE EXPORT PROTEIN GFCE-RELATED"/>
    <property type="match status" value="1"/>
</dbReference>
<sequence length="405" mass="44704">MIAGKNSWLFAALMAFAGSPAAGFCAEIYWLGPQDKIKIGIYEYPNISGEVVVGPSGDVGIPLIGSISAEGLTTDELADAVGRRLIEIENLPSRPSVTAQIVEFRPFYVTGNVEKPGRYAYEPGMTVIKAVSTAGGVFRPSDHPDLIRLGRDATNAEGSIQTLKITAEQLRFRIERLRAELDNRPDYLAIGEAGATTEMGNSFRQREQLIFQARAKLISGQTDALTKLRKVYEAEVVSLRERVRLKRIEIDTAQKDLDRVGKLAERGVTASSQTLERERIVADLRGEEEELLTQVLRAEQGVTQSEQSLRSVVDGRRRDIIQELHNAEVELRETAEKAKTAKSLLNEALVLAPAAYNQMISEPQVRMSYRIIRLKGKNAVEIPAEENDTVQAGDVVKIFALVETN</sequence>
<dbReference type="PANTHER" id="PTHR33619">
    <property type="entry name" value="POLYSACCHARIDE EXPORT PROTEIN GFCE-RELATED"/>
    <property type="match status" value="1"/>
</dbReference>
<protein>
    <submittedName>
        <fullName evidence="7">Polysaccharide export outer membrane protein/exopolysaccharide production protein ExoF</fullName>
    </submittedName>
</protein>
<dbReference type="InterPro" id="IPR003715">
    <property type="entry name" value="Poly_export_N"/>
</dbReference>
<evidence type="ECO:0000259" key="4">
    <source>
        <dbReference type="Pfam" id="PF02563"/>
    </source>
</evidence>
<organism evidence="7 8">
    <name type="scientific">Rhizobium sullae</name>
    <name type="common">Rhizobium hedysari</name>
    <dbReference type="NCBI Taxonomy" id="50338"/>
    <lineage>
        <taxon>Bacteria</taxon>
        <taxon>Pseudomonadati</taxon>
        <taxon>Pseudomonadota</taxon>
        <taxon>Alphaproteobacteria</taxon>
        <taxon>Hyphomicrobiales</taxon>
        <taxon>Rhizobiaceae</taxon>
        <taxon>Rhizobium/Agrobacterium group</taxon>
        <taxon>Rhizobium</taxon>
    </lineage>
</organism>
<comment type="caution">
    <text evidence="7">The sequence shown here is derived from an EMBL/GenBank/DDBJ whole genome shotgun (WGS) entry which is preliminary data.</text>
</comment>